<dbReference type="CDD" id="cd18570">
    <property type="entry name" value="ABC_6TM_PCAT1_LagD_like"/>
    <property type="match status" value="1"/>
</dbReference>
<dbReference type="GO" id="GO:0016887">
    <property type="term" value="F:ATP hydrolysis activity"/>
    <property type="evidence" value="ECO:0007669"/>
    <property type="project" value="InterPro"/>
</dbReference>
<dbReference type="GO" id="GO:0005524">
    <property type="term" value="F:ATP binding"/>
    <property type="evidence" value="ECO:0007669"/>
    <property type="project" value="UniProtKB-KW"/>
</dbReference>
<keyword evidence="11 13" id="KW-1133">Transmembrane helix</keyword>
<dbReference type="PROSITE" id="PS50893">
    <property type="entry name" value="ABC_TRANSPORTER_2"/>
    <property type="match status" value="1"/>
</dbReference>
<gene>
    <name evidence="17" type="ORF">BK131_14050</name>
</gene>
<dbReference type="PANTHER" id="PTHR43394:SF1">
    <property type="entry name" value="ATP-BINDING CASSETTE SUB-FAMILY B MEMBER 10, MITOCHONDRIAL"/>
    <property type="match status" value="1"/>
</dbReference>
<dbReference type="PANTHER" id="PTHR43394">
    <property type="entry name" value="ATP-DEPENDENT PERMEASE MDL1, MITOCHONDRIAL"/>
    <property type="match status" value="1"/>
</dbReference>
<organism evidence="17 18">
    <name type="scientific">Paenibacillus amylolyticus</name>
    <dbReference type="NCBI Taxonomy" id="1451"/>
    <lineage>
        <taxon>Bacteria</taxon>
        <taxon>Bacillati</taxon>
        <taxon>Bacillota</taxon>
        <taxon>Bacilli</taxon>
        <taxon>Bacillales</taxon>
        <taxon>Paenibacillaceae</taxon>
        <taxon>Paenibacillus</taxon>
    </lineage>
</organism>
<feature type="transmembrane region" description="Helical" evidence="13">
    <location>
        <begin position="204"/>
        <end position="224"/>
    </location>
</feature>
<evidence type="ECO:0000256" key="2">
    <source>
        <dbReference type="ARBA" id="ARBA00022448"/>
    </source>
</evidence>
<evidence type="ECO:0000259" key="15">
    <source>
        <dbReference type="PROSITE" id="PS50929"/>
    </source>
</evidence>
<proteinExistence type="predicted"/>
<keyword evidence="3" id="KW-1003">Cell membrane</keyword>
<dbReference type="InterPro" id="IPR017871">
    <property type="entry name" value="ABC_transporter-like_CS"/>
</dbReference>
<evidence type="ECO:0000256" key="10">
    <source>
        <dbReference type="ARBA" id="ARBA00022967"/>
    </source>
</evidence>
<keyword evidence="7" id="KW-0378">Hydrolase</keyword>
<dbReference type="CDD" id="cd02418">
    <property type="entry name" value="Peptidase_C39B"/>
    <property type="match status" value="1"/>
</dbReference>
<feature type="domain" description="ABC transporter" evidence="14">
    <location>
        <begin position="484"/>
        <end position="718"/>
    </location>
</feature>
<dbReference type="SMART" id="SM00382">
    <property type="entry name" value="AAA"/>
    <property type="match status" value="1"/>
</dbReference>
<dbReference type="InterPro" id="IPR003593">
    <property type="entry name" value="AAA+_ATPase"/>
</dbReference>
<evidence type="ECO:0000256" key="12">
    <source>
        <dbReference type="ARBA" id="ARBA00023136"/>
    </source>
</evidence>
<feature type="transmembrane region" description="Helical" evidence="13">
    <location>
        <begin position="277"/>
        <end position="299"/>
    </location>
</feature>
<sequence>MSLFRVRYTVQKQYDEKDCGAACLATISRHYGLKIPLTRIRETAGTDKYGTNALGLIKAAEQLGFSAKGVKGSQDSFFSDFPLPCIAHVVIDQKLLHYIVIHKITKKKVIIADPAKGIVKYSPEEFFKIWTGILIFMVPTAQFQKKDETQGALSRFFTLLLPQKRMLFGIFFASLLYTTLGILGAFYFKFLLDSIVPYRLEQTLQWISIGVIILTLLQTLLNAFRSHLLLYLSQKLDISLILGYYYHVLRLPLSFFETRKTGEIISRLMDASKVRDAISSAALTIMIDSLMVIAGGIILYTQNSFLFGITAIMIPLYALIVWGFHRTFERQNREQMEQNAELTSYIVESVNGIETLKAYQAEREANLETEKKFTKLLRTFFKFGFSNNFQSTLKGALQGVSGIVILWIGANEVLKGQLTMGQLITFNALLAYFINPILNLINLQSSLQTAVVAADRLTEIMDLEPEKKESDESNIKPASLKGSIDFKDVHFRYGTRQSILNGVDLHVDRGEKVALVGESGSGKTTLVKLLLRFYEAEKGELLISENNIKDISIESLRQKISYIPQQTFFFSGTIRDNLAMGATSEIEMDEIIEATKQASAHDFINQLPMRYQTNLEENASNLSGGQRQRLALARALLTKPDILILDEATSNLDTTTEKAVSDTIHSLDDMTMIIIAHRLSTVMRCDRIFVMDKGTVVEAGTHDQLLQQRGRYFELWKDQLPGIDTETVQEESSTLPKLEHTGAMV</sequence>
<evidence type="ECO:0000256" key="11">
    <source>
        <dbReference type="ARBA" id="ARBA00022989"/>
    </source>
</evidence>
<comment type="subcellular location">
    <subcellularLocation>
        <location evidence="1">Cell membrane</location>
        <topology evidence="1">Multi-pass membrane protein</topology>
    </subcellularLocation>
</comment>
<keyword evidence="9 17" id="KW-0067">ATP-binding</keyword>
<evidence type="ECO:0000256" key="1">
    <source>
        <dbReference type="ARBA" id="ARBA00004651"/>
    </source>
</evidence>
<keyword evidence="6" id="KW-0547">Nucleotide-binding</keyword>
<evidence type="ECO:0000256" key="7">
    <source>
        <dbReference type="ARBA" id="ARBA00022801"/>
    </source>
</evidence>
<keyword evidence="2" id="KW-0813">Transport</keyword>
<keyword evidence="10" id="KW-1278">Translocase</keyword>
<dbReference type="InterPro" id="IPR039421">
    <property type="entry name" value="Type_1_exporter"/>
</dbReference>
<feature type="domain" description="Peptidase C39" evidence="16">
    <location>
        <begin position="13"/>
        <end position="137"/>
    </location>
</feature>
<name>A0A1R1BVB4_PAEAM</name>
<dbReference type="PROSITE" id="PS00211">
    <property type="entry name" value="ABC_TRANSPORTER_1"/>
    <property type="match status" value="1"/>
</dbReference>
<feature type="domain" description="ABC transmembrane type-1" evidence="15">
    <location>
        <begin position="168"/>
        <end position="449"/>
    </location>
</feature>
<evidence type="ECO:0000256" key="13">
    <source>
        <dbReference type="SAM" id="Phobius"/>
    </source>
</evidence>
<dbReference type="Pfam" id="PF03412">
    <property type="entry name" value="Peptidase_C39"/>
    <property type="match status" value="1"/>
</dbReference>
<keyword evidence="12 13" id="KW-0472">Membrane</keyword>
<dbReference type="Proteomes" id="UP000187134">
    <property type="component" value="Unassembled WGS sequence"/>
</dbReference>
<comment type="caution">
    <text evidence="17">The sequence shown here is derived from an EMBL/GenBank/DDBJ whole genome shotgun (WGS) entry which is preliminary data.</text>
</comment>
<dbReference type="RefSeq" id="WP_076332110.1">
    <property type="nucleotide sequence ID" value="NZ_MRTJ01000004.1"/>
</dbReference>
<feature type="transmembrane region" description="Helical" evidence="13">
    <location>
        <begin position="166"/>
        <end position="192"/>
    </location>
</feature>
<dbReference type="Pfam" id="PF00005">
    <property type="entry name" value="ABC_tran"/>
    <property type="match status" value="1"/>
</dbReference>
<dbReference type="InterPro" id="IPR036640">
    <property type="entry name" value="ABC1_TM_sf"/>
</dbReference>
<dbReference type="GO" id="GO:0043214">
    <property type="term" value="F:ABC-type bacteriocin transporter activity"/>
    <property type="evidence" value="ECO:0007669"/>
    <property type="project" value="InterPro"/>
</dbReference>
<dbReference type="SUPFAM" id="SSF90123">
    <property type="entry name" value="ABC transporter transmembrane region"/>
    <property type="match status" value="1"/>
</dbReference>
<dbReference type="InterPro" id="IPR005897">
    <property type="entry name" value="Pept_C39_ABC_bacteriocin"/>
</dbReference>
<keyword evidence="8" id="KW-0788">Thiol protease</keyword>
<dbReference type="EMBL" id="MRTJ01000004">
    <property type="protein sequence ID" value="OMF13784.1"/>
    <property type="molecule type" value="Genomic_DNA"/>
</dbReference>
<evidence type="ECO:0000313" key="18">
    <source>
        <dbReference type="Proteomes" id="UP000187134"/>
    </source>
</evidence>
<dbReference type="Pfam" id="PF00664">
    <property type="entry name" value="ABC_membrane"/>
    <property type="match status" value="1"/>
</dbReference>
<evidence type="ECO:0000256" key="9">
    <source>
        <dbReference type="ARBA" id="ARBA00022840"/>
    </source>
</evidence>
<dbReference type="Gene3D" id="3.90.70.10">
    <property type="entry name" value="Cysteine proteinases"/>
    <property type="match status" value="1"/>
</dbReference>
<dbReference type="InterPro" id="IPR005074">
    <property type="entry name" value="Peptidase_C39"/>
</dbReference>
<protein>
    <submittedName>
        <fullName evidence="17">Bacteriocin ABC transporter ATP-binding protein</fullName>
    </submittedName>
</protein>
<evidence type="ECO:0000259" key="14">
    <source>
        <dbReference type="PROSITE" id="PS50893"/>
    </source>
</evidence>
<keyword evidence="4" id="KW-0645">Protease</keyword>
<evidence type="ECO:0000256" key="3">
    <source>
        <dbReference type="ARBA" id="ARBA00022475"/>
    </source>
</evidence>
<accession>A0A1R1BVB4</accession>
<dbReference type="GO" id="GO:0015421">
    <property type="term" value="F:ABC-type oligopeptide transporter activity"/>
    <property type="evidence" value="ECO:0007669"/>
    <property type="project" value="TreeGrafter"/>
</dbReference>
<dbReference type="PROSITE" id="PS50990">
    <property type="entry name" value="PEPTIDASE_C39"/>
    <property type="match status" value="1"/>
</dbReference>
<dbReference type="Gene3D" id="3.40.50.300">
    <property type="entry name" value="P-loop containing nucleotide triphosphate hydrolases"/>
    <property type="match status" value="1"/>
</dbReference>
<dbReference type="AlphaFoldDB" id="A0A1R1BVB4"/>
<dbReference type="InterPro" id="IPR011527">
    <property type="entry name" value="ABC1_TM_dom"/>
</dbReference>
<feature type="transmembrane region" description="Helical" evidence="13">
    <location>
        <begin position="305"/>
        <end position="324"/>
    </location>
</feature>
<reference evidence="17 18" key="1">
    <citation type="submission" date="2016-11" db="EMBL/GenBank/DDBJ databases">
        <title>Paenibacillus species isolates.</title>
        <authorList>
            <person name="Beno S.M."/>
        </authorList>
    </citation>
    <scope>NUCLEOTIDE SEQUENCE [LARGE SCALE GENOMIC DNA]</scope>
    <source>
        <strain evidence="17 18">FSL H8-0246</strain>
    </source>
</reference>
<dbReference type="GO" id="GO:0006508">
    <property type="term" value="P:proteolysis"/>
    <property type="evidence" value="ECO:0007669"/>
    <property type="project" value="UniProtKB-KW"/>
</dbReference>
<evidence type="ECO:0000259" key="16">
    <source>
        <dbReference type="PROSITE" id="PS50990"/>
    </source>
</evidence>
<dbReference type="InterPro" id="IPR027417">
    <property type="entry name" value="P-loop_NTPase"/>
</dbReference>
<dbReference type="Gene3D" id="1.20.1560.10">
    <property type="entry name" value="ABC transporter type 1, transmembrane domain"/>
    <property type="match status" value="1"/>
</dbReference>
<dbReference type="PROSITE" id="PS50929">
    <property type="entry name" value="ABC_TM1F"/>
    <property type="match status" value="1"/>
</dbReference>
<evidence type="ECO:0000256" key="4">
    <source>
        <dbReference type="ARBA" id="ARBA00022670"/>
    </source>
</evidence>
<dbReference type="InterPro" id="IPR003439">
    <property type="entry name" value="ABC_transporter-like_ATP-bd"/>
</dbReference>
<evidence type="ECO:0000256" key="6">
    <source>
        <dbReference type="ARBA" id="ARBA00022741"/>
    </source>
</evidence>
<evidence type="ECO:0000256" key="8">
    <source>
        <dbReference type="ARBA" id="ARBA00022807"/>
    </source>
</evidence>
<evidence type="ECO:0000313" key="17">
    <source>
        <dbReference type="EMBL" id="OMF13784.1"/>
    </source>
</evidence>
<dbReference type="NCBIfam" id="TIGR01193">
    <property type="entry name" value="bacteriocin_ABC"/>
    <property type="match status" value="1"/>
</dbReference>
<keyword evidence="5 13" id="KW-0812">Transmembrane</keyword>
<evidence type="ECO:0000256" key="5">
    <source>
        <dbReference type="ARBA" id="ARBA00022692"/>
    </source>
</evidence>
<dbReference type="SUPFAM" id="SSF52540">
    <property type="entry name" value="P-loop containing nucleoside triphosphate hydrolases"/>
    <property type="match status" value="1"/>
</dbReference>
<dbReference type="GO" id="GO:0008234">
    <property type="term" value="F:cysteine-type peptidase activity"/>
    <property type="evidence" value="ECO:0007669"/>
    <property type="project" value="UniProtKB-KW"/>
</dbReference>
<dbReference type="GO" id="GO:0005737">
    <property type="term" value="C:cytoplasm"/>
    <property type="evidence" value="ECO:0007669"/>
    <property type="project" value="UniProtKB-ARBA"/>
</dbReference>
<dbReference type="GO" id="GO:0005886">
    <property type="term" value="C:plasma membrane"/>
    <property type="evidence" value="ECO:0007669"/>
    <property type="project" value="UniProtKB-SubCell"/>
</dbReference>
<dbReference type="OrthoDB" id="9762778at2"/>
<dbReference type="FunFam" id="3.40.50.300:FF:000604">
    <property type="entry name" value="ABC transporter B family member 28"/>
    <property type="match status" value="1"/>
</dbReference>